<reference evidence="1 2" key="1">
    <citation type="journal article" date="2021" name="Sci. Rep.">
        <title>Genome sequencing of the multicellular alga Astrephomene provides insights into convergent evolution of germ-soma differentiation.</title>
        <authorList>
            <person name="Yamashita S."/>
            <person name="Yamamoto K."/>
            <person name="Matsuzaki R."/>
            <person name="Suzuki S."/>
            <person name="Yamaguchi H."/>
            <person name="Hirooka S."/>
            <person name="Minakuchi Y."/>
            <person name="Miyagishima S."/>
            <person name="Kawachi M."/>
            <person name="Toyoda A."/>
            <person name="Nozaki H."/>
        </authorList>
    </citation>
    <scope>NUCLEOTIDE SEQUENCE [LARGE SCALE GENOMIC DNA]</scope>
    <source>
        <strain evidence="1 2">NIES-4017</strain>
    </source>
</reference>
<evidence type="ECO:0000313" key="2">
    <source>
        <dbReference type="Proteomes" id="UP001054857"/>
    </source>
</evidence>
<evidence type="ECO:0000313" key="1">
    <source>
        <dbReference type="EMBL" id="GFR51890.1"/>
    </source>
</evidence>
<sequence>MRVRVTWRPVPYRLPYTACICMRVRVTWRPVPYRLPYTAWICMRVRVTWRRARWGCWSTGCCGSRRSAAHVWPTRWRPCSANPPARPCSGRRVCWCVRVQAARNPELRPPLLERGVEGLLRAAKAGCRYAGTAALRDAGVDNYDA</sequence>
<organism evidence="1 2">
    <name type="scientific">Astrephomene gubernaculifera</name>
    <dbReference type="NCBI Taxonomy" id="47775"/>
    <lineage>
        <taxon>Eukaryota</taxon>
        <taxon>Viridiplantae</taxon>
        <taxon>Chlorophyta</taxon>
        <taxon>core chlorophytes</taxon>
        <taxon>Chlorophyceae</taxon>
        <taxon>CS clade</taxon>
        <taxon>Chlamydomonadales</taxon>
        <taxon>Astrephomenaceae</taxon>
        <taxon>Astrephomene</taxon>
    </lineage>
</organism>
<comment type="caution">
    <text evidence="1">The sequence shown here is derived from an EMBL/GenBank/DDBJ whole genome shotgun (WGS) entry which is preliminary data.</text>
</comment>
<keyword evidence="2" id="KW-1185">Reference proteome</keyword>
<dbReference type="AlphaFoldDB" id="A0AAD3HTD3"/>
<proteinExistence type="predicted"/>
<accession>A0AAD3HTD3</accession>
<protein>
    <submittedName>
        <fullName evidence="1">Uncharacterized protein</fullName>
    </submittedName>
</protein>
<name>A0AAD3HTD3_9CHLO</name>
<dbReference type="Proteomes" id="UP001054857">
    <property type="component" value="Unassembled WGS sequence"/>
</dbReference>
<gene>
    <name evidence="1" type="ORF">Agub_g14370</name>
</gene>
<dbReference type="EMBL" id="BMAR01000055">
    <property type="protein sequence ID" value="GFR51890.1"/>
    <property type="molecule type" value="Genomic_DNA"/>
</dbReference>